<reference evidence="7 10" key="2">
    <citation type="submission" date="2019-07" db="EMBL/GenBank/DDBJ databases">
        <title>Whole genome shotgun sequence of Halomonas cupida NBRC 102219.</title>
        <authorList>
            <person name="Hosoyama A."/>
            <person name="Uohara A."/>
            <person name="Ohji S."/>
            <person name="Ichikawa N."/>
        </authorList>
    </citation>
    <scope>NUCLEOTIDE SEQUENCE [LARGE SCALE GENOMIC DNA]</scope>
    <source>
        <strain evidence="7 10">NBRC 102219</strain>
    </source>
</reference>
<proteinExistence type="inferred from homology"/>
<dbReference type="SUPFAM" id="SSF52833">
    <property type="entry name" value="Thioredoxin-like"/>
    <property type="match status" value="1"/>
</dbReference>
<dbReference type="AlphaFoldDB" id="A0A1M7KAZ9"/>
<keyword evidence="5" id="KW-0676">Redox-active center</keyword>
<comment type="similarity">
    <text evidence="1">Belongs to the thioredoxin family. DsbA subfamily.</text>
</comment>
<dbReference type="InterPro" id="IPR012336">
    <property type="entry name" value="Thioredoxin-like_fold"/>
</dbReference>
<dbReference type="GO" id="GO:0016491">
    <property type="term" value="F:oxidoreductase activity"/>
    <property type="evidence" value="ECO:0007669"/>
    <property type="project" value="UniProtKB-KW"/>
</dbReference>
<evidence type="ECO:0000313" key="10">
    <source>
        <dbReference type="Proteomes" id="UP000321726"/>
    </source>
</evidence>
<reference evidence="8 9" key="1">
    <citation type="submission" date="2016-11" db="EMBL/GenBank/DDBJ databases">
        <authorList>
            <person name="Jaros S."/>
            <person name="Januszkiewicz K."/>
            <person name="Wedrychowicz H."/>
        </authorList>
    </citation>
    <scope>NUCLEOTIDE SEQUENCE [LARGE SCALE GENOMIC DNA]</scope>
    <source>
        <strain evidence="8 9">DSM 4740</strain>
    </source>
</reference>
<name>A0A1M7KAZ9_9GAMM</name>
<dbReference type="EMBL" id="FRCA01000010">
    <property type="protein sequence ID" value="SHM62385.1"/>
    <property type="molecule type" value="Genomic_DNA"/>
</dbReference>
<dbReference type="RefSeq" id="WP_234987076.1">
    <property type="nucleotide sequence ID" value="NZ_BJXU01000120.1"/>
</dbReference>
<dbReference type="EMBL" id="BJXU01000120">
    <property type="protein sequence ID" value="GEN24943.1"/>
    <property type="molecule type" value="Genomic_DNA"/>
</dbReference>
<keyword evidence="10" id="KW-1185">Reference proteome</keyword>
<dbReference type="Proteomes" id="UP000184123">
    <property type="component" value="Unassembled WGS sequence"/>
</dbReference>
<evidence type="ECO:0000256" key="2">
    <source>
        <dbReference type="ARBA" id="ARBA00022729"/>
    </source>
</evidence>
<feature type="domain" description="Thioredoxin" evidence="6">
    <location>
        <begin position="52"/>
        <end position="250"/>
    </location>
</feature>
<dbReference type="PANTHER" id="PTHR13887:SF14">
    <property type="entry name" value="DISULFIDE BOND FORMATION PROTEIN D"/>
    <property type="match status" value="1"/>
</dbReference>
<dbReference type="PANTHER" id="PTHR13887">
    <property type="entry name" value="GLUTATHIONE S-TRANSFERASE KAPPA"/>
    <property type="match status" value="1"/>
</dbReference>
<evidence type="ECO:0000256" key="4">
    <source>
        <dbReference type="ARBA" id="ARBA00023157"/>
    </source>
</evidence>
<keyword evidence="4" id="KW-1015">Disulfide bond</keyword>
<protein>
    <submittedName>
        <fullName evidence="8">Thioredoxin</fullName>
    </submittedName>
</protein>
<keyword evidence="2" id="KW-0732">Signal</keyword>
<dbReference type="PROSITE" id="PS51352">
    <property type="entry name" value="THIOREDOXIN_2"/>
    <property type="match status" value="1"/>
</dbReference>
<evidence type="ECO:0000259" key="6">
    <source>
        <dbReference type="PROSITE" id="PS51352"/>
    </source>
</evidence>
<sequence>MIKFNTTAARPGKYKTIACHFLIKLLSQTSSKKNISGAANLVFAGTLTLTAISMTAAAPAFSNTEPDQLADMESLFDNTLVRPHSPILGAEDAPVTIVEFFDPACEACRAFYPLTKRILATYPEQVQLVLRYTSFHGDISDTAIRVLEAARRQDVFEPVLETLLARQEQWASHGRFDEQAILDIASQAGLDQASAEAFLDSPEVQATINQDMDDVRKNKVLQTPTFFINGELLSPFGMQELFDAVKREVEDISEEEVTQ</sequence>
<dbReference type="Pfam" id="PF13462">
    <property type="entry name" value="Thioredoxin_4"/>
    <property type="match status" value="1"/>
</dbReference>
<evidence type="ECO:0000256" key="3">
    <source>
        <dbReference type="ARBA" id="ARBA00023002"/>
    </source>
</evidence>
<organism evidence="8 9">
    <name type="scientific">Halomonas cupida</name>
    <dbReference type="NCBI Taxonomy" id="44933"/>
    <lineage>
        <taxon>Bacteria</taxon>
        <taxon>Pseudomonadati</taxon>
        <taxon>Pseudomonadota</taxon>
        <taxon>Gammaproteobacteria</taxon>
        <taxon>Oceanospirillales</taxon>
        <taxon>Halomonadaceae</taxon>
        <taxon>Halomonas</taxon>
    </lineage>
</organism>
<evidence type="ECO:0000313" key="8">
    <source>
        <dbReference type="EMBL" id="SHM62385.1"/>
    </source>
</evidence>
<dbReference type="InterPro" id="IPR036249">
    <property type="entry name" value="Thioredoxin-like_sf"/>
</dbReference>
<keyword evidence="3" id="KW-0560">Oxidoreductase</keyword>
<evidence type="ECO:0000313" key="7">
    <source>
        <dbReference type="EMBL" id="GEN24943.1"/>
    </source>
</evidence>
<dbReference type="Proteomes" id="UP000321726">
    <property type="component" value="Unassembled WGS sequence"/>
</dbReference>
<dbReference type="Gene3D" id="3.40.30.10">
    <property type="entry name" value="Glutaredoxin"/>
    <property type="match status" value="1"/>
</dbReference>
<dbReference type="STRING" id="44933.SAMN05660971_03422"/>
<gene>
    <name evidence="7" type="ORF">HCU01_28920</name>
    <name evidence="8" type="ORF">SAMN05660971_03422</name>
</gene>
<dbReference type="InterPro" id="IPR013766">
    <property type="entry name" value="Thioredoxin_domain"/>
</dbReference>
<accession>A0A1M7KAZ9</accession>
<evidence type="ECO:0000313" key="9">
    <source>
        <dbReference type="Proteomes" id="UP000184123"/>
    </source>
</evidence>
<evidence type="ECO:0000256" key="1">
    <source>
        <dbReference type="ARBA" id="ARBA00005791"/>
    </source>
</evidence>
<evidence type="ECO:0000256" key="5">
    <source>
        <dbReference type="ARBA" id="ARBA00023284"/>
    </source>
</evidence>